<dbReference type="AlphaFoldDB" id="A0A286FH67"/>
<protein>
    <recommendedName>
        <fullName evidence="3">DUF4256 domain-containing protein</fullName>
    </recommendedName>
</protein>
<keyword evidence="2" id="KW-1185">Reference proteome</keyword>
<dbReference type="InterPro" id="IPR025352">
    <property type="entry name" value="DUF4256"/>
</dbReference>
<dbReference type="EMBL" id="OCNH01000001">
    <property type="protein sequence ID" value="SOD82581.1"/>
    <property type="molecule type" value="Genomic_DNA"/>
</dbReference>
<sequence length="185" mass="21070">MNQELSSEHRESLLNTLKIRFEKNRHRHVGLDWTNVRTKLEAAPEKLGSLNEMESTDGEPDVVGYDEQSGEYIFYDCSEESPKGRRSVCYDEEALVSRKENKPKNSAIGMAAAMGVELLTEEQYQNLQKLGKFDSKTSSWIETPAHIRKLGGALFADYRYGTVFVYHNGAESYYAARGFRGMLRV</sequence>
<evidence type="ECO:0000313" key="2">
    <source>
        <dbReference type="Proteomes" id="UP000219452"/>
    </source>
</evidence>
<evidence type="ECO:0000313" key="1">
    <source>
        <dbReference type="EMBL" id="SOD82581.1"/>
    </source>
</evidence>
<accession>A0A286FH67</accession>
<organism evidence="1 2">
    <name type="scientific">Spirosoma fluviale</name>
    <dbReference type="NCBI Taxonomy" id="1597977"/>
    <lineage>
        <taxon>Bacteria</taxon>
        <taxon>Pseudomonadati</taxon>
        <taxon>Bacteroidota</taxon>
        <taxon>Cytophagia</taxon>
        <taxon>Cytophagales</taxon>
        <taxon>Cytophagaceae</taxon>
        <taxon>Spirosoma</taxon>
    </lineage>
</organism>
<name>A0A286FH67_9BACT</name>
<dbReference type="OrthoDB" id="8442276at2"/>
<proteinExistence type="predicted"/>
<gene>
    <name evidence="1" type="ORF">SAMN06269250_2189</name>
</gene>
<dbReference type="Pfam" id="PF14066">
    <property type="entry name" value="DUF4256"/>
    <property type="match status" value="1"/>
</dbReference>
<reference evidence="2" key="1">
    <citation type="submission" date="2017-09" db="EMBL/GenBank/DDBJ databases">
        <authorList>
            <person name="Varghese N."/>
            <person name="Submissions S."/>
        </authorList>
    </citation>
    <scope>NUCLEOTIDE SEQUENCE [LARGE SCALE GENOMIC DNA]</scope>
    <source>
        <strain evidence="2">DSM 29961</strain>
    </source>
</reference>
<evidence type="ECO:0008006" key="3">
    <source>
        <dbReference type="Google" id="ProtNLM"/>
    </source>
</evidence>
<dbReference type="RefSeq" id="WP_097125734.1">
    <property type="nucleotide sequence ID" value="NZ_OCNH01000001.1"/>
</dbReference>
<dbReference type="Proteomes" id="UP000219452">
    <property type="component" value="Unassembled WGS sequence"/>
</dbReference>